<proteinExistence type="inferred from homology"/>
<dbReference type="InterPro" id="IPR003593">
    <property type="entry name" value="AAA+_ATPase"/>
</dbReference>
<comment type="similarity">
    <text evidence="1">Belongs to the ABC transporter superfamily.</text>
</comment>
<dbReference type="InterPro" id="IPR017871">
    <property type="entry name" value="ABC_transporter-like_CS"/>
</dbReference>
<dbReference type="InterPro" id="IPR015860">
    <property type="entry name" value="ABC_transpr_TagH-like"/>
</dbReference>
<dbReference type="PANTHER" id="PTHR46743">
    <property type="entry name" value="TEICHOIC ACIDS EXPORT ATP-BINDING PROTEIN TAGH"/>
    <property type="match status" value="1"/>
</dbReference>
<comment type="caution">
    <text evidence="6">The sequence shown here is derived from an EMBL/GenBank/DDBJ whole genome shotgun (WGS) entry which is preliminary data.</text>
</comment>
<keyword evidence="2" id="KW-0813">Transport</keyword>
<evidence type="ECO:0000256" key="1">
    <source>
        <dbReference type="ARBA" id="ARBA00005417"/>
    </source>
</evidence>
<dbReference type="PROSITE" id="PS50893">
    <property type="entry name" value="ABC_TRANSPORTER_2"/>
    <property type="match status" value="1"/>
</dbReference>
<dbReference type="OrthoDB" id="9778870at2"/>
<dbReference type="SUPFAM" id="SSF52540">
    <property type="entry name" value="P-loop containing nucleoside triphosphate hydrolases"/>
    <property type="match status" value="1"/>
</dbReference>
<dbReference type="EMBL" id="PUEJ01000006">
    <property type="protein sequence ID" value="PRH86337.1"/>
    <property type="molecule type" value="Genomic_DNA"/>
</dbReference>
<dbReference type="Proteomes" id="UP000237682">
    <property type="component" value="Unassembled WGS sequence"/>
</dbReference>
<dbReference type="InterPro" id="IPR003439">
    <property type="entry name" value="ABC_transporter-like_ATP-bd"/>
</dbReference>
<dbReference type="GO" id="GO:0016020">
    <property type="term" value="C:membrane"/>
    <property type="evidence" value="ECO:0007669"/>
    <property type="project" value="InterPro"/>
</dbReference>
<dbReference type="Pfam" id="PF13946">
    <property type="entry name" value="DUF4214"/>
    <property type="match status" value="1"/>
</dbReference>
<dbReference type="GO" id="GO:0016887">
    <property type="term" value="F:ATP hydrolysis activity"/>
    <property type="evidence" value="ECO:0007669"/>
    <property type="project" value="InterPro"/>
</dbReference>
<dbReference type="PANTHER" id="PTHR46743:SF2">
    <property type="entry name" value="TEICHOIC ACIDS EXPORT ATP-BINDING PROTEIN TAGH"/>
    <property type="match status" value="1"/>
</dbReference>
<dbReference type="PROSITE" id="PS00211">
    <property type="entry name" value="ABC_TRANSPORTER_1"/>
    <property type="match status" value="1"/>
</dbReference>
<gene>
    <name evidence="6" type="ORF">C5L14_19100</name>
</gene>
<dbReference type="InterPro" id="IPR050683">
    <property type="entry name" value="Bact_Polysacc_Export_ATP-bd"/>
</dbReference>
<evidence type="ECO:0000313" key="7">
    <source>
        <dbReference type="Proteomes" id="UP000237682"/>
    </source>
</evidence>
<keyword evidence="4" id="KW-0067">ATP-binding</keyword>
<dbReference type="InterPro" id="IPR025282">
    <property type="entry name" value="DUF4214"/>
</dbReference>
<evidence type="ECO:0000313" key="6">
    <source>
        <dbReference type="EMBL" id="PRH86337.1"/>
    </source>
</evidence>
<protein>
    <recommendedName>
        <fullName evidence="5">ABC transporter domain-containing protein</fullName>
    </recommendedName>
</protein>
<evidence type="ECO:0000259" key="5">
    <source>
        <dbReference type="PROSITE" id="PS50893"/>
    </source>
</evidence>
<evidence type="ECO:0000256" key="2">
    <source>
        <dbReference type="ARBA" id="ARBA00022448"/>
    </source>
</evidence>
<dbReference type="GO" id="GO:0005524">
    <property type="term" value="F:ATP binding"/>
    <property type="evidence" value="ECO:0007669"/>
    <property type="project" value="UniProtKB-KW"/>
</dbReference>
<organism evidence="6 7">
    <name type="scientific">Labrys okinawensis</name>
    <dbReference type="NCBI Taxonomy" id="346911"/>
    <lineage>
        <taxon>Bacteria</taxon>
        <taxon>Pseudomonadati</taxon>
        <taxon>Pseudomonadota</taxon>
        <taxon>Alphaproteobacteria</taxon>
        <taxon>Hyphomicrobiales</taxon>
        <taxon>Xanthobacteraceae</taxon>
        <taxon>Labrys</taxon>
    </lineage>
</organism>
<dbReference type="Pfam" id="PF00005">
    <property type="entry name" value="ABC_tran"/>
    <property type="match status" value="1"/>
</dbReference>
<evidence type="ECO:0000256" key="4">
    <source>
        <dbReference type="ARBA" id="ARBA00022840"/>
    </source>
</evidence>
<dbReference type="CDD" id="cd03220">
    <property type="entry name" value="ABC_KpsT_Wzt"/>
    <property type="match status" value="1"/>
</dbReference>
<dbReference type="AlphaFoldDB" id="A0A2S9QAG2"/>
<evidence type="ECO:0000256" key="3">
    <source>
        <dbReference type="ARBA" id="ARBA00022741"/>
    </source>
</evidence>
<feature type="domain" description="ABC transporter" evidence="5">
    <location>
        <begin position="107"/>
        <end position="320"/>
    </location>
</feature>
<dbReference type="SMART" id="SM00382">
    <property type="entry name" value="AAA"/>
    <property type="match status" value="1"/>
</dbReference>
<accession>A0A2S9QAG2</accession>
<sequence>MAGMHDFVPDRTTTLADINAAYRIFLGREPDQAGLETFSKAAQAGMTNSELISSMIGSLEFKNRHGLLPRTSTAGEGPAGTSLVKTSDLLDTTDAQAATTHGVQRAIRLNAVTKVYETPIGHRKVLDGISFEVKAGEKLAVLGRNGAGKSTLVKIIGGVEPPTTGSVERNLFMSWPLGFSGGLEGNMTGMDNIRFIARIYRRPIDDVAAFVDDFAELGKQLYIPVMNYSSGMRMRLSFALTLAINFECILIDEVLSVGDQRFHRKCYDAVFVKRAHCAMIIVSHDVEIIRNFCKSALVLKGGRGRVFNDLELALSIYNTL</sequence>
<dbReference type="Gene3D" id="3.40.50.300">
    <property type="entry name" value="P-loop containing nucleotide triphosphate hydrolases"/>
    <property type="match status" value="1"/>
</dbReference>
<keyword evidence="3" id="KW-0547">Nucleotide-binding</keyword>
<name>A0A2S9QAG2_9HYPH</name>
<dbReference type="GO" id="GO:0140359">
    <property type="term" value="F:ABC-type transporter activity"/>
    <property type="evidence" value="ECO:0007669"/>
    <property type="project" value="InterPro"/>
</dbReference>
<keyword evidence="7" id="KW-1185">Reference proteome</keyword>
<reference evidence="6 7" key="1">
    <citation type="submission" date="2018-02" db="EMBL/GenBank/DDBJ databases">
        <title>Whole genome sequencing of endophytic bacterium.</title>
        <authorList>
            <person name="Eedara R."/>
            <person name="Podile A.R."/>
        </authorList>
    </citation>
    <scope>NUCLEOTIDE SEQUENCE [LARGE SCALE GENOMIC DNA]</scope>
    <source>
        <strain evidence="6 7">RP1T</strain>
    </source>
</reference>
<dbReference type="InterPro" id="IPR027417">
    <property type="entry name" value="P-loop_NTPase"/>
</dbReference>